<dbReference type="EMBL" id="JANFXK010000021">
    <property type="protein sequence ID" value="MCQ4638147.1"/>
    <property type="molecule type" value="Genomic_DNA"/>
</dbReference>
<reference evidence="2 3" key="1">
    <citation type="submission" date="2022-06" db="EMBL/GenBank/DDBJ databases">
        <title>Isolation of gut microbiota from human fecal samples.</title>
        <authorList>
            <person name="Pamer E.G."/>
            <person name="Barat B."/>
            <person name="Waligurski E."/>
            <person name="Medina S."/>
            <person name="Paddock L."/>
            <person name="Mostad J."/>
        </authorList>
    </citation>
    <scope>NUCLEOTIDE SEQUENCE [LARGE SCALE GENOMIC DNA]</scope>
    <source>
        <strain evidence="2 3">SL.3.17</strain>
    </source>
</reference>
<dbReference type="Proteomes" id="UP001524502">
    <property type="component" value="Unassembled WGS sequence"/>
</dbReference>
<organism evidence="2 3">
    <name type="scientific">Anaerovorax odorimutans</name>
    <dbReference type="NCBI Taxonomy" id="109327"/>
    <lineage>
        <taxon>Bacteria</taxon>
        <taxon>Bacillati</taxon>
        <taxon>Bacillota</taxon>
        <taxon>Clostridia</taxon>
        <taxon>Peptostreptococcales</taxon>
        <taxon>Anaerovoracaceae</taxon>
        <taxon>Anaerovorax</taxon>
    </lineage>
</organism>
<protein>
    <submittedName>
        <fullName evidence="2">Uncharacterized protein</fullName>
    </submittedName>
</protein>
<keyword evidence="3" id="KW-1185">Reference proteome</keyword>
<evidence type="ECO:0000313" key="3">
    <source>
        <dbReference type="Proteomes" id="UP001524502"/>
    </source>
</evidence>
<name>A0ABT1RSK0_9FIRM</name>
<sequence length="69" mass="7665">MAELAQLANLEKLAEGGPDAAESREENGFEFATKLQFCRQIPRPLSPKTHSGRRSGQVKLEQIKLDQAK</sequence>
<evidence type="ECO:0000256" key="1">
    <source>
        <dbReference type="SAM" id="MobiDB-lite"/>
    </source>
</evidence>
<evidence type="ECO:0000313" key="2">
    <source>
        <dbReference type="EMBL" id="MCQ4638147.1"/>
    </source>
</evidence>
<gene>
    <name evidence="2" type="ORF">NE619_15535</name>
</gene>
<accession>A0ABT1RSK0</accession>
<feature type="region of interest" description="Disordered" evidence="1">
    <location>
        <begin position="43"/>
        <end position="69"/>
    </location>
</feature>
<comment type="caution">
    <text evidence="2">The sequence shown here is derived from an EMBL/GenBank/DDBJ whole genome shotgun (WGS) entry which is preliminary data.</text>
</comment>
<proteinExistence type="predicted"/>
<feature type="region of interest" description="Disordered" evidence="1">
    <location>
        <begin position="7"/>
        <end position="26"/>
    </location>
</feature>